<feature type="compositionally biased region" description="Pro residues" evidence="1">
    <location>
        <begin position="49"/>
        <end position="68"/>
    </location>
</feature>
<accession>A0A917DGW3</accession>
<comment type="caution">
    <text evidence="4">The sequence shown here is derived from an EMBL/GenBank/DDBJ whole genome shotgun (WGS) entry which is preliminary data.</text>
</comment>
<dbReference type="RefSeq" id="WP_066764960.1">
    <property type="nucleotide sequence ID" value="NZ_BMIO01000002.1"/>
</dbReference>
<evidence type="ECO:0000313" key="4">
    <source>
        <dbReference type="EMBL" id="GGD37324.1"/>
    </source>
</evidence>
<dbReference type="EMBL" id="BMIO01000002">
    <property type="protein sequence ID" value="GGD37324.1"/>
    <property type="molecule type" value="Genomic_DNA"/>
</dbReference>
<gene>
    <name evidence="4" type="ORF">GCM10010989_09370</name>
</gene>
<proteinExistence type="predicted"/>
<evidence type="ECO:0000259" key="3">
    <source>
        <dbReference type="Pfam" id="PF13717"/>
    </source>
</evidence>
<evidence type="ECO:0000313" key="5">
    <source>
        <dbReference type="Proteomes" id="UP000598997"/>
    </source>
</evidence>
<dbReference type="Pfam" id="PF13717">
    <property type="entry name" value="Zn_ribbon_4"/>
    <property type="match status" value="1"/>
</dbReference>
<evidence type="ECO:0000256" key="2">
    <source>
        <dbReference type="SAM" id="Phobius"/>
    </source>
</evidence>
<keyword evidence="5" id="KW-1185">Reference proteome</keyword>
<name>A0A917DGW3_9SPHN</name>
<feature type="domain" description="Zinc finger/thioredoxin putative" evidence="3">
    <location>
        <begin position="1"/>
        <end position="36"/>
    </location>
</feature>
<sequence length="352" mass="37858">MQIACPACQTRYSLPDGAIGPEGRTVRCAKCRHSWFEAGPGAEEAPAAPEAPQPEVPAREAPPVPPAPTTGGWDDAPEQPVSASAPPSYDAPPTYDAPAYDARAYDAPDYARPPEPPVPPAPSFDGGMRYEPAAEATFERPETPPQPMPGTPEPYAENADEAWSDVPEFDGPADTPMPATAEHVPSPPAPEMPAAAYEESEWSEYQEPASRKSKLRLILVILLVLAAVAAAAFFAVRHYGAPAWLPMGQVAFAPASKDLQLEFPVEDQDRRKLENGLQYFAASGTVTNTGRQTQYVPDVQVVLRDAQERVVYSWELEPPKRKLAPGETLTINEAVTDVPASARVVEIGWKAG</sequence>
<feature type="transmembrane region" description="Helical" evidence="2">
    <location>
        <begin position="217"/>
        <end position="236"/>
    </location>
</feature>
<dbReference type="NCBIfam" id="NF038353">
    <property type="entry name" value="FxLYD_dom"/>
    <property type="match status" value="1"/>
</dbReference>
<dbReference type="NCBIfam" id="TIGR02098">
    <property type="entry name" value="MJ0042_CXXC"/>
    <property type="match status" value="1"/>
</dbReference>
<keyword evidence="2" id="KW-0472">Membrane</keyword>
<feature type="compositionally biased region" description="Pro residues" evidence="1">
    <location>
        <begin position="111"/>
        <end position="122"/>
    </location>
</feature>
<protein>
    <recommendedName>
        <fullName evidence="3">Zinc finger/thioredoxin putative domain-containing protein</fullName>
    </recommendedName>
</protein>
<feature type="compositionally biased region" description="Pro residues" evidence="1">
    <location>
        <begin position="143"/>
        <end position="152"/>
    </location>
</feature>
<organism evidence="4 5">
    <name type="scientific">Croceicoccus pelagius</name>
    <dbReference type="NCBI Taxonomy" id="1703341"/>
    <lineage>
        <taxon>Bacteria</taxon>
        <taxon>Pseudomonadati</taxon>
        <taxon>Pseudomonadota</taxon>
        <taxon>Alphaproteobacteria</taxon>
        <taxon>Sphingomonadales</taxon>
        <taxon>Erythrobacteraceae</taxon>
        <taxon>Croceicoccus</taxon>
    </lineage>
</organism>
<keyword evidence="2" id="KW-1133">Transmembrane helix</keyword>
<evidence type="ECO:0000256" key="1">
    <source>
        <dbReference type="SAM" id="MobiDB-lite"/>
    </source>
</evidence>
<dbReference type="AlphaFoldDB" id="A0A917DGW3"/>
<keyword evidence="2" id="KW-0812">Transmembrane</keyword>
<reference evidence="4 5" key="1">
    <citation type="journal article" date="2014" name="Int. J. Syst. Evol. Microbiol.">
        <title>Complete genome sequence of Corynebacterium casei LMG S-19264T (=DSM 44701T), isolated from a smear-ripened cheese.</title>
        <authorList>
            <consortium name="US DOE Joint Genome Institute (JGI-PGF)"/>
            <person name="Walter F."/>
            <person name="Albersmeier A."/>
            <person name="Kalinowski J."/>
            <person name="Ruckert C."/>
        </authorList>
    </citation>
    <scope>NUCLEOTIDE SEQUENCE [LARGE SCALE GENOMIC DNA]</scope>
    <source>
        <strain evidence="4 5">CGMCC 1.15358</strain>
    </source>
</reference>
<dbReference type="InterPro" id="IPR011723">
    <property type="entry name" value="Znf/thioredoxin_put"/>
</dbReference>
<feature type="compositionally biased region" description="Low complexity" evidence="1">
    <location>
        <begin position="80"/>
        <end position="110"/>
    </location>
</feature>
<dbReference type="Proteomes" id="UP000598997">
    <property type="component" value="Unassembled WGS sequence"/>
</dbReference>
<dbReference type="InterPro" id="IPR047676">
    <property type="entry name" value="FxLYD_dom"/>
</dbReference>
<feature type="region of interest" description="Disordered" evidence="1">
    <location>
        <begin position="40"/>
        <end position="200"/>
    </location>
</feature>